<dbReference type="RefSeq" id="WP_140048198.1">
    <property type="nucleotide sequence ID" value="NZ_JAASQP010000001.1"/>
</dbReference>
<feature type="signal peptide" evidence="2">
    <location>
        <begin position="1"/>
        <end position="21"/>
    </location>
</feature>
<name>A0ABX0TXJ0_9SPHN</name>
<dbReference type="Proteomes" id="UP000788153">
    <property type="component" value="Unassembled WGS sequence"/>
</dbReference>
<evidence type="ECO:0008006" key="5">
    <source>
        <dbReference type="Google" id="ProtNLM"/>
    </source>
</evidence>
<evidence type="ECO:0000256" key="2">
    <source>
        <dbReference type="SAM" id="SignalP"/>
    </source>
</evidence>
<feature type="compositionally biased region" description="Low complexity" evidence="1">
    <location>
        <begin position="30"/>
        <end position="46"/>
    </location>
</feature>
<evidence type="ECO:0000313" key="3">
    <source>
        <dbReference type="EMBL" id="NIJ23015.1"/>
    </source>
</evidence>
<feature type="region of interest" description="Disordered" evidence="1">
    <location>
        <begin position="23"/>
        <end position="59"/>
    </location>
</feature>
<keyword evidence="2" id="KW-0732">Signal</keyword>
<keyword evidence="4" id="KW-1185">Reference proteome</keyword>
<evidence type="ECO:0000313" key="4">
    <source>
        <dbReference type="Proteomes" id="UP000788153"/>
    </source>
</evidence>
<proteinExistence type="predicted"/>
<accession>A0ABX0TXJ0</accession>
<protein>
    <recommendedName>
        <fullName evidence="5">DUF306 domain-containing protein</fullName>
    </recommendedName>
</protein>
<feature type="chain" id="PRO_5046600081" description="DUF306 domain-containing protein" evidence="2">
    <location>
        <begin position="22"/>
        <end position="208"/>
    </location>
</feature>
<dbReference type="PROSITE" id="PS51257">
    <property type="entry name" value="PROKAR_LIPOPROTEIN"/>
    <property type="match status" value="1"/>
</dbReference>
<sequence>MLRFPGHANVLSALVALTAAACSPTPTEQPPVDAAVPSPDAASVAPPAAPPPAAEPIDAAPSLAIDGEGMRMVLADTGRTVPIVFGTDRKAVLQMLAFRGPPGTGTNTECGAGPLDYASWPDGLTLQFQDGDLVGWALDGRGEGAVTTMSGIGIGSTRAELDAAYSATVEETTLGQEFAAGDLHGILDGAGKAATITNMWAGTSCNFR</sequence>
<dbReference type="EMBL" id="JAASQP010000001">
    <property type="protein sequence ID" value="NIJ23015.1"/>
    <property type="molecule type" value="Genomic_DNA"/>
</dbReference>
<gene>
    <name evidence="3" type="ORF">FHT01_000557</name>
</gene>
<comment type="caution">
    <text evidence="3">The sequence shown here is derived from an EMBL/GenBank/DDBJ whole genome shotgun (WGS) entry which is preliminary data.</text>
</comment>
<reference evidence="3 4" key="1">
    <citation type="submission" date="2020-03" db="EMBL/GenBank/DDBJ databases">
        <title>Genomic Encyclopedia of Type Strains, Phase IV (KMG-IV): sequencing the most valuable type-strain genomes for metagenomic binning, comparative biology and taxonomic classification.</title>
        <authorList>
            <person name="Goeker M."/>
        </authorList>
    </citation>
    <scope>NUCLEOTIDE SEQUENCE [LARGE SCALE GENOMIC DNA]</scope>
    <source>
        <strain evidence="3 4">DSM 22753</strain>
    </source>
</reference>
<evidence type="ECO:0000256" key="1">
    <source>
        <dbReference type="SAM" id="MobiDB-lite"/>
    </source>
</evidence>
<organism evidence="3 4">
    <name type="scientific">Sphingomonas japonica</name>
    <dbReference type="NCBI Taxonomy" id="511662"/>
    <lineage>
        <taxon>Bacteria</taxon>
        <taxon>Pseudomonadati</taxon>
        <taxon>Pseudomonadota</taxon>
        <taxon>Alphaproteobacteria</taxon>
        <taxon>Sphingomonadales</taxon>
        <taxon>Sphingomonadaceae</taxon>
        <taxon>Sphingomonas</taxon>
    </lineage>
</organism>